<feature type="domain" description="HPt" evidence="2">
    <location>
        <begin position="19"/>
        <end position="116"/>
    </location>
</feature>
<dbReference type="EMBL" id="JAOQJZ010000011">
    <property type="protein sequence ID" value="MCU6706332.1"/>
    <property type="molecule type" value="Genomic_DNA"/>
</dbReference>
<proteinExistence type="predicted"/>
<organism evidence="3 4">
    <name type="scientific">Hominimerdicola aceti</name>
    <dbReference type="NCBI Taxonomy" id="2981726"/>
    <lineage>
        <taxon>Bacteria</taxon>
        <taxon>Bacillati</taxon>
        <taxon>Bacillota</taxon>
        <taxon>Clostridia</taxon>
        <taxon>Eubacteriales</taxon>
        <taxon>Oscillospiraceae</taxon>
        <taxon>Hominimerdicola</taxon>
    </lineage>
</organism>
<dbReference type="Pfam" id="PF01627">
    <property type="entry name" value="Hpt"/>
    <property type="match status" value="1"/>
</dbReference>
<dbReference type="RefSeq" id="WP_117878444.1">
    <property type="nucleotide sequence ID" value="NZ_JAOQJZ010000011.1"/>
</dbReference>
<evidence type="ECO:0000259" key="2">
    <source>
        <dbReference type="PROSITE" id="PS50894"/>
    </source>
</evidence>
<protein>
    <submittedName>
        <fullName evidence="3">Hpt domain-containing protein</fullName>
    </submittedName>
</protein>
<dbReference type="SUPFAM" id="SSF47226">
    <property type="entry name" value="Histidine-containing phosphotransfer domain, HPT domain"/>
    <property type="match status" value="1"/>
</dbReference>
<feature type="modified residue" description="Phosphohistidine" evidence="1">
    <location>
        <position position="60"/>
    </location>
</feature>
<dbReference type="PROSITE" id="PS50894">
    <property type="entry name" value="HPT"/>
    <property type="match status" value="1"/>
</dbReference>
<dbReference type="AlphaFoldDB" id="A0AAE3LL07"/>
<sequence length="116" mass="13495">MTTREFYESIGASYDNVLVRFGSEKMITKFAKRFADDTTFQDMCKALEEKNAKEAFRMAHTLKGICSNLGFDELYKASYDLTEDLRDGELSGYEQDYEKVCEKYKIVYDNVTKIDN</sequence>
<dbReference type="InterPro" id="IPR008207">
    <property type="entry name" value="Sig_transdc_His_kin_Hpt_dom"/>
</dbReference>
<reference evidence="3 4" key="1">
    <citation type="journal article" date="2021" name="ISME Commun">
        <title>Automated analysis of genomic sequences facilitates high-throughput and comprehensive description of bacteria.</title>
        <authorList>
            <person name="Hitch T.C.A."/>
        </authorList>
    </citation>
    <scope>NUCLEOTIDE SEQUENCE [LARGE SCALE GENOMIC DNA]</scope>
    <source>
        <strain evidence="3 4">Sanger_31</strain>
    </source>
</reference>
<keyword evidence="1" id="KW-0597">Phosphoprotein</keyword>
<dbReference type="GO" id="GO:0000160">
    <property type="term" value="P:phosphorelay signal transduction system"/>
    <property type="evidence" value="ECO:0007669"/>
    <property type="project" value="InterPro"/>
</dbReference>
<evidence type="ECO:0000313" key="3">
    <source>
        <dbReference type="EMBL" id="MCU6706332.1"/>
    </source>
</evidence>
<comment type="caution">
    <text evidence="3">The sequence shown here is derived from an EMBL/GenBank/DDBJ whole genome shotgun (WGS) entry which is preliminary data.</text>
</comment>
<gene>
    <name evidence="3" type="ORF">OCV57_10420</name>
</gene>
<evidence type="ECO:0000256" key="1">
    <source>
        <dbReference type="PROSITE-ProRule" id="PRU00110"/>
    </source>
</evidence>
<name>A0AAE3LL07_9FIRM</name>
<dbReference type="Proteomes" id="UP001208131">
    <property type="component" value="Unassembled WGS sequence"/>
</dbReference>
<keyword evidence="4" id="KW-1185">Reference proteome</keyword>
<dbReference type="Gene3D" id="1.20.120.160">
    <property type="entry name" value="HPT domain"/>
    <property type="match status" value="1"/>
</dbReference>
<evidence type="ECO:0000313" key="4">
    <source>
        <dbReference type="Proteomes" id="UP001208131"/>
    </source>
</evidence>
<dbReference type="InterPro" id="IPR036641">
    <property type="entry name" value="HPT_dom_sf"/>
</dbReference>
<accession>A0AAE3LL07</accession>